<dbReference type="PROSITE" id="PS50835">
    <property type="entry name" value="IG_LIKE"/>
    <property type="match status" value="2"/>
</dbReference>
<keyword evidence="13" id="KW-1185">Reference proteome</keyword>
<evidence type="ECO:0000256" key="1">
    <source>
        <dbReference type="ARBA" id="ARBA00004479"/>
    </source>
</evidence>
<comment type="subcellular location">
    <subcellularLocation>
        <location evidence="1">Membrane</location>
        <topology evidence="1">Single-pass type I membrane protein</topology>
    </subcellularLocation>
</comment>
<organism evidence="12 13">
    <name type="scientific">Crenichthys baileyi</name>
    <name type="common">White River springfish</name>
    <dbReference type="NCBI Taxonomy" id="28760"/>
    <lineage>
        <taxon>Eukaryota</taxon>
        <taxon>Metazoa</taxon>
        <taxon>Chordata</taxon>
        <taxon>Craniata</taxon>
        <taxon>Vertebrata</taxon>
        <taxon>Euteleostomi</taxon>
        <taxon>Actinopterygii</taxon>
        <taxon>Neopterygii</taxon>
        <taxon>Teleostei</taxon>
        <taxon>Neoteleostei</taxon>
        <taxon>Acanthomorphata</taxon>
        <taxon>Ovalentaria</taxon>
        <taxon>Atherinomorphae</taxon>
        <taxon>Cyprinodontiformes</taxon>
        <taxon>Goodeidae</taxon>
        <taxon>Crenichthys</taxon>
    </lineage>
</organism>
<dbReference type="InterPro" id="IPR036179">
    <property type="entry name" value="Ig-like_dom_sf"/>
</dbReference>
<dbReference type="Gene3D" id="2.60.40.10">
    <property type="entry name" value="Immunoglobulins"/>
    <property type="match status" value="2"/>
</dbReference>
<dbReference type="AlphaFoldDB" id="A0AAV9QZU3"/>
<protein>
    <recommendedName>
        <fullName evidence="11">Ig-like domain-containing protein</fullName>
    </recommendedName>
</protein>
<keyword evidence="2 9" id="KW-0812">Transmembrane</keyword>
<feature type="region of interest" description="Disordered" evidence="8">
    <location>
        <begin position="290"/>
        <end position="366"/>
    </location>
</feature>
<dbReference type="SMART" id="SM00406">
    <property type="entry name" value="IGv"/>
    <property type="match status" value="1"/>
</dbReference>
<feature type="domain" description="Ig-like" evidence="11">
    <location>
        <begin position="146"/>
        <end position="234"/>
    </location>
</feature>
<feature type="compositionally biased region" description="Basic and acidic residues" evidence="8">
    <location>
        <begin position="305"/>
        <end position="366"/>
    </location>
</feature>
<dbReference type="InterPro" id="IPR003598">
    <property type="entry name" value="Ig_sub2"/>
</dbReference>
<evidence type="ECO:0000256" key="2">
    <source>
        <dbReference type="ARBA" id="ARBA00022692"/>
    </source>
</evidence>
<evidence type="ECO:0000256" key="10">
    <source>
        <dbReference type="SAM" id="SignalP"/>
    </source>
</evidence>
<evidence type="ECO:0000256" key="6">
    <source>
        <dbReference type="ARBA" id="ARBA00023157"/>
    </source>
</evidence>
<keyword evidence="6" id="KW-1015">Disulfide bond</keyword>
<sequence>MERRISTLVLLCVVWSAVAALQVNIPNDQYEFARGDDITLPCTFTSAQSSPKTIIISWSAEGPDTGDDDPLILTYYHPDGSTDITTKYENRVSVDVNIIGPSGKADLKLSSVTAEDNKRFECRVQIPKDDEGKLADTARLTVLVAPSTPICEIKGTAEYGQNINLTCYSKEGSPTPTYKWDSRDVSNMPRVADPRTTDKGGILSLYNISKDTSGYYTCTSSNKIRSASCNITLSVMPPSLKMSSTAIIAVAIAIAILILFIIIIYCCCCRKKNKDKEEYAMGVHDKELLRKDENGPTDVEGSTQGHDDSSVSKPANRRDNYEERSERNYDDRRSDYDDRRSDYDDRRSDYDDRRSDYDDRRSDYDDRRSDYVDRRKDYDRRNDRDDRRSDYNDRHNDHDDRRSKNSDRHERYDDDCRYDNERRNNNRRDPRYDDDRSNHPKRP</sequence>
<evidence type="ECO:0000256" key="5">
    <source>
        <dbReference type="ARBA" id="ARBA00023136"/>
    </source>
</evidence>
<feature type="chain" id="PRO_5043564150" description="Ig-like domain-containing protein" evidence="10">
    <location>
        <begin position="21"/>
        <end position="443"/>
    </location>
</feature>
<dbReference type="InterPro" id="IPR013106">
    <property type="entry name" value="Ig_V-set"/>
</dbReference>
<proteinExistence type="predicted"/>
<accession>A0AAV9QZU3</accession>
<reference evidence="12 13" key="1">
    <citation type="submission" date="2021-06" db="EMBL/GenBank/DDBJ databases">
        <authorList>
            <person name="Palmer J.M."/>
        </authorList>
    </citation>
    <scope>NUCLEOTIDE SEQUENCE [LARGE SCALE GENOMIC DNA]</scope>
    <source>
        <strain evidence="12 13">MEX-2019</strain>
        <tissue evidence="12">Muscle</tissue>
    </source>
</reference>
<dbReference type="EMBL" id="JAHHUM010002644">
    <property type="protein sequence ID" value="KAK5601822.1"/>
    <property type="molecule type" value="Genomic_DNA"/>
</dbReference>
<dbReference type="PANTHER" id="PTHR44969:SF1">
    <property type="entry name" value="CELL SURFACE A33 ANTIGEN"/>
    <property type="match status" value="1"/>
</dbReference>
<evidence type="ECO:0000256" key="7">
    <source>
        <dbReference type="ARBA" id="ARBA00023319"/>
    </source>
</evidence>
<dbReference type="Pfam" id="PF07686">
    <property type="entry name" value="V-set"/>
    <property type="match status" value="1"/>
</dbReference>
<dbReference type="InterPro" id="IPR007110">
    <property type="entry name" value="Ig-like_dom"/>
</dbReference>
<dbReference type="Proteomes" id="UP001311232">
    <property type="component" value="Unassembled WGS sequence"/>
</dbReference>
<keyword evidence="3 10" id="KW-0732">Signal</keyword>
<dbReference type="PANTHER" id="PTHR44969">
    <property type="entry name" value="CELL SURFACE A33 ANTIGEN"/>
    <property type="match status" value="1"/>
</dbReference>
<feature type="region of interest" description="Disordered" evidence="8">
    <location>
        <begin position="380"/>
        <end position="443"/>
    </location>
</feature>
<keyword evidence="5 9" id="KW-0472">Membrane</keyword>
<dbReference type="SUPFAM" id="SSF48726">
    <property type="entry name" value="Immunoglobulin"/>
    <property type="match status" value="2"/>
</dbReference>
<evidence type="ECO:0000259" key="11">
    <source>
        <dbReference type="PROSITE" id="PS50835"/>
    </source>
</evidence>
<dbReference type="GO" id="GO:0005886">
    <property type="term" value="C:plasma membrane"/>
    <property type="evidence" value="ECO:0007669"/>
    <property type="project" value="InterPro"/>
</dbReference>
<dbReference type="InterPro" id="IPR003599">
    <property type="entry name" value="Ig_sub"/>
</dbReference>
<evidence type="ECO:0000313" key="13">
    <source>
        <dbReference type="Proteomes" id="UP001311232"/>
    </source>
</evidence>
<evidence type="ECO:0000256" key="8">
    <source>
        <dbReference type="SAM" id="MobiDB-lite"/>
    </source>
</evidence>
<dbReference type="SMART" id="SM00408">
    <property type="entry name" value="IGc2"/>
    <property type="match status" value="1"/>
</dbReference>
<gene>
    <name evidence="12" type="ORF">CRENBAI_019928</name>
</gene>
<evidence type="ECO:0000256" key="9">
    <source>
        <dbReference type="SAM" id="Phobius"/>
    </source>
</evidence>
<evidence type="ECO:0000256" key="4">
    <source>
        <dbReference type="ARBA" id="ARBA00022989"/>
    </source>
</evidence>
<dbReference type="SMART" id="SM00409">
    <property type="entry name" value="IG"/>
    <property type="match status" value="2"/>
</dbReference>
<dbReference type="Pfam" id="PF13927">
    <property type="entry name" value="Ig_3"/>
    <property type="match status" value="1"/>
</dbReference>
<keyword evidence="4 9" id="KW-1133">Transmembrane helix</keyword>
<dbReference type="FunFam" id="2.60.40.10:FF:000095">
    <property type="entry name" value="immunoglobulin superfamily member 11 isoform X1"/>
    <property type="match status" value="1"/>
</dbReference>
<evidence type="ECO:0000313" key="12">
    <source>
        <dbReference type="EMBL" id="KAK5601822.1"/>
    </source>
</evidence>
<comment type="caution">
    <text evidence="12">The sequence shown here is derived from an EMBL/GenBank/DDBJ whole genome shotgun (WGS) entry which is preliminary data.</text>
</comment>
<dbReference type="InterPro" id="IPR013783">
    <property type="entry name" value="Ig-like_fold"/>
</dbReference>
<keyword evidence="7" id="KW-0393">Immunoglobulin domain</keyword>
<evidence type="ECO:0000256" key="3">
    <source>
        <dbReference type="ARBA" id="ARBA00022729"/>
    </source>
</evidence>
<feature type="signal peptide" evidence="10">
    <location>
        <begin position="1"/>
        <end position="20"/>
    </location>
</feature>
<name>A0AAV9QZU3_9TELE</name>
<dbReference type="InterPro" id="IPR042474">
    <property type="entry name" value="A33"/>
</dbReference>
<feature type="domain" description="Ig-like" evidence="11">
    <location>
        <begin position="16"/>
        <end position="141"/>
    </location>
</feature>
<feature type="transmembrane region" description="Helical" evidence="9">
    <location>
        <begin position="246"/>
        <end position="268"/>
    </location>
</feature>